<dbReference type="PANTHER" id="PTHR43022">
    <property type="entry name" value="PROTEIN SMF"/>
    <property type="match status" value="1"/>
</dbReference>
<evidence type="ECO:0000313" key="5">
    <source>
        <dbReference type="Proteomes" id="UP000198640"/>
    </source>
</evidence>
<accession>A0A1H3HCD9</accession>
<comment type="similarity">
    <text evidence="1">Belongs to the DprA/Smf family.</text>
</comment>
<sequence>MRINQDIEFWLRLGLTEGVGGKSIRQLLTAFGSPAEIFAADLGVLERVVKRPIAARIFHRKTDEEKLARTLEWLEDPLNALITFADPDYPGLLLNIPDPPPILYFKGQRKLLAQPALAMVGSRNATPQGLANAEAFAEAASSAGFCVLSGLAQGVDAAVHRGGLRGCGSSMAIVGTGLDIVYPAKNRELAHQLAKEGALISEFPLGVPAMGKNFPRRNRIISGMSHACLVIEATLYSGSLITARLALEQGREVMAIPGSIHSPLSKGCHALIKQGAKLVESIQDILDELNCQPRLPADFSAGGSETVQAEACGHDDTALLVHLGFDATDIDTLCIRSGLTAETVSAMLLNLELEGRIGALPGGRYQRIR</sequence>
<evidence type="ECO:0000256" key="1">
    <source>
        <dbReference type="ARBA" id="ARBA00006525"/>
    </source>
</evidence>
<dbReference type="PANTHER" id="PTHR43022:SF1">
    <property type="entry name" value="PROTEIN SMF"/>
    <property type="match status" value="1"/>
</dbReference>
<dbReference type="NCBIfam" id="TIGR00732">
    <property type="entry name" value="dprA"/>
    <property type="match status" value="1"/>
</dbReference>
<evidence type="ECO:0000259" key="3">
    <source>
        <dbReference type="Pfam" id="PF17782"/>
    </source>
</evidence>
<dbReference type="InterPro" id="IPR003488">
    <property type="entry name" value="DprA"/>
</dbReference>
<dbReference type="OrthoDB" id="9785707at2"/>
<dbReference type="Proteomes" id="UP000198640">
    <property type="component" value="Unassembled WGS sequence"/>
</dbReference>
<evidence type="ECO:0000313" key="4">
    <source>
        <dbReference type="EMBL" id="SDY13156.1"/>
    </source>
</evidence>
<dbReference type="SUPFAM" id="SSF102405">
    <property type="entry name" value="MCP/YpsA-like"/>
    <property type="match status" value="1"/>
</dbReference>
<gene>
    <name evidence="4" type="ORF">SAMN05421881_101931</name>
</gene>
<dbReference type="AlphaFoldDB" id="A0A1H3HCD9"/>
<dbReference type="SUPFAM" id="SSF47781">
    <property type="entry name" value="RuvA domain 2-like"/>
    <property type="match status" value="1"/>
</dbReference>
<protein>
    <submittedName>
        <fullName evidence="4">DNA processing protein</fullName>
    </submittedName>
</protein>
<dbReference type="InterPro" id="IPR041614">
    <property type="entry name" value="DprA_WH"/>
</dbReference>
<dbReference type="Pfam" id="PF17782">
    <property type="entry name" value="WHD_DprA"/>
    <property type="match status" value="1"/>
</dbReference>
<dbReference type="InterPro" id="IPR010994">
    <property type="entry name" value="RuvA_2-like"/>
</dbReference>
<dbReference type="STRING" id="44576.SAMN05421881_101931"/>
<dbReference type="RefSeq" id="WP_090413442.1">
    <property type="nucleotide sequence ID" value="NZ_FNOY01000019.1"/>
</dbReference>
<keyword evidence="5" id="KW-1185">Reference proteome</keyword>
<dbReference type="InterPro" id="IPR036388">
    <property type="entry name" value="WH-like_DNA-bd_sf"/>
</dbReference>
<feature type="domain" description="Smf/DprA SLOG" evidence="2">
    <location>
        <begin position="81"/>
        <end position="289"/>
    </location>
</feature>
<dbReference type="EMBL" id="FNOY01000019">
    <property type="protein sequence ID" value="SDY13156.1"/>
    <property type="molecule type" value="Genomic_DNA"/>
</dbReference>
<dbReference type="Gene3D" id="1.10.10.10">
    <property type="entry name" value="Winged helix-like DNA-binding domain superfamily/Winged helix DNA-binding domain"/>
    <property type="match status" value="1"/>
</dbReference>
<dbReference type="Gene3D" id="3.40.50.450">
    <property type="match status" value="1"/>
</dbReference>
<proteinExistence type="inferred from homology"/>
<dbReference type="Pfam" id="PF02481">
    <property type="entry name" value="DNA_processg_A"/>
    <property type="match status" value="1"/>
</dbReference>
<reference evidence="4 5" key="1">
    <citation type="submission" date="2016-10" db="EMBL/GenBank/DDBJ databases">
        <authorList>
            <person name="de Groot N.N."/>
        </authorList>
    </citation>
    <scope>NUCLEOTIDE SEQUENCE [LARGE SCALE GENOMIC DNA]</scope>
    <source>
        <strain evidence="4 5">Nm1</strain>
    </source>
</reference>
<feature type="domain" description="DprA winged helix" evidence="3">
    <location>
        <begin position="315"/>
        <end position="363"/>
    </location>
</feature>
<organism evidence="4 5">
    <name type="scientific">Nitrosomonas halophila</name>
    <dbReference type="NCBI Taxonomy" id="44576"/>
    <lineage>
        <taxon>Bacteria</taxon>
        <taxon>Pseudomonadati</taxon>
        <taxon>Pseudomonadota</taxon>
        <taxon>Betaproteobacteria</taxon>
        <taxon>Nitrosomonadales</taxon>
        <taxon>Nitrosomonadaceae</taxon>
        <taxon>Nitrosomonas</taxon>
    </lineage>
</organism>
<evidence type="ECO:0000259" key="2">
    <source>
        <dbReference type="Pfam" id="PF02481"/>
    </source>
</evidence>
<dbReference type="GO" id="GO:0009294">
    <property type="term" value="P:DNA-mediated transformation"/>
    <property type="evidence" value="ECO:0007669"/>
    <property type="project" value="InterPro"/>
</dbReference>
<name>A0A1H3HCD9_9PROT</name>
<dbReference type="InterPro" id="IPR057666">
    <property type="entry name" value="DrpA_SLOG"/>
</dbReference>